<dbReference type="Gene3D" id="2.30.38.10">
    <property type="entry name" value="Luciferase, Domain 3"/>
    <property type="match status" value="2"/>
</dbReference>
<dbReference type="InterPro" id="IPR000873">
    <property type="entry name" value="AMP-dep_synth/lig_dom"/>
</dbReference>
<dbReference type="Proteomes" id="UP000749646">
    <property type="component" value="Unassembled WGS sequence"/>
</dbReference>
<organism evidence="7 8">
    <name type="scientific">Modicella reniformis</name>
    <dbReference type="NCBI Taxonomy" id="1440133"/>
    <lineage>
        <taxon>Eukaryota</taxon>
        <taxon>Fungi</taxon>
        <taxon>Fungi incertae sedis</taxon>
        <taxon>Mucoromycota</taxon>
        <taxon>Mortierellomycotina</taxon>
        <taxon>Mortierellomycetes</taxon>
        <taxon>Mortierellales</taxon>
        <taxon>Mortierellaceae</taxon>
        <taxon>Modicella</taxon>
    </lineage>
</organism>
<keyword evidence="3" id="KW-0436">Ligase</keyword>
<dbReference type="FunFam" id="3.30.300.30:FF:000010">
    <property type="entry name" value="Enterobactin synthetase component F"/>
    <property type="match status" value="2"/>
</dbReference>
<keyword evidence="1" id="KW-0596">Phosphopantetheine</keyword>
<dbReference type="SUPFAM" id="SSF52777">
    <property type="entry name" value="CoA-dependent acyltransferases"/>
    <property type="match status" value="4"/>
</dbReference>
<feature type="non-terminal residue" evidence="7">
    <location>
        <position position="1"/>
    </location>
</feature>
<evidence type="ECO:0000313" key="7">
    <source>
        <dbReference type="EMBL" id="KAG0006017.1"/>
    </source>
</evidence>
<dbReference type="PANTHER" id="PTHR45527:SF1">
    <property type="entry name" value="FATTY ACID SYNTHASE"/>
    <property type="match status" value="1"/>
</dbReference>
<evidence type="ECO:0000256" key="5">
    <source>
        <dbReference type="SAM" id="MobiDB-lite"/>
    </source>
</evidence>
<dbReference type="GO" id="GO:0016874">
    <property type="term" value="F:ligase activity"/>
    <property type="evidence" value="ECO:0007669"/>
    <property type="project" value="UniProtKB-KW"/>
</dbReference>
<dbReference type="InterPro" id="IPR025110">
    <property type="entry name" value="AMP-bd_C"/>
</dbReference>
<dbReference type="FunFam" id="3.40.50.980:FF:000001">
    <property type="entry name" value="Non-ribosomal peptide synthetase"/>
    <property type="match status" value="2"/>
</dbReference>
<sequence length="2045" mass="225687">MIVHGRLLENKSQDMDSSTSSNQDRPKGATRSSVQGQAFQTGNRDSLLEGSSLPLDLPTDQPRLPHRSLEEANWPIRLGTKITQDLKNLARNRGIDLQVILLSAWAIILSRLTGQDHFPIALRSYHSSHQTTFVVDLSGDPDVLQVLERITRTALTSGALEQVSQSKQCQATFSWCGHDQELGIRDWNLSPPDSALAPESELELCLQDAGAQIVGAMRYSAALFGSTTIERHVAYLGMALEQVASNTTQLAANTDILPPSERELVLQTWNTTQANFPSDLCLHHLFENQVAHTPDAVAVVHEDKTLSYAELNSRANSLAHNLLRLGVQPDMPVAISTERSLGMIIGILAILKAGGAYVPLDPSYTGGRLREILDDVAPTILVADKAGKSAIGEAIMSSLVVVDPNTVKYEDHINPQLTQLTSRHLAYVIYTSGSTGKPKGVMMEHQGAVNVFCSRPELFAITTTSRFLQFASFGFSHSVSEIFSPLTAGATLYLVPNDSRLDRYQLWDYLTTHAITHVSFTASLLQTFKDMPPLKSLQVLVVMGEASSPTLPEILRTVAPNSTIINHYGSTEAFSGLVWKPPKDFGEGAMPIGRPIPNKRVYVLDARDNPVPLGSVGEMHIGGVGVARGYLNKPEWTADKFITDPFSGDADARMYKTGDLVRYLPDGNIVYLGRNDHQVKIRGFRVELGEIEARLEDHPLVRETVVVALGDDAGKRIVAYVTYRDDPQWTQVDSAGSQLASILRSHLVTALPDYMIPAAFMRLEAFPLNANGKLDRRALPAPDDEAFAREAYEEPQGEIEQTLASIWSELLKVENVSRRDNFFALGGHSLLAIQMISRLKHLGYSLSVRSLFDTPTLSVLAESIGEHHEIVIPPNAITPDTTRITPSQLPLVDLTQPEIDRIVERLPGGVSNIQDIYALSPLQDGILFHHLIAKSGDPYVVHVYMAFESKVLLDRYLAAIQEIVNCHDILRTSFVWQGLSTPVQVVWRQASLSITELQIEQTKGPVVQQLKQILDHRTHRMDLTQAPLLRFVTAQDGDGRWILVRLQHHLISDRSTSERMKVEIQEFLEGRGNALPPPVPYRDHIAQIRLGTNQNDHEKFFKEMLADIDNPTLPYDLLDTHGDGAVFTSSRRMLPSDLNIRLRSQAKRLSVGLTSLCHLAWALVVARTSGQQRVVFGTVLLGRMQATANSARAMGLFINTLPIRVDFDERGVEDSVRATHKFLAALLEYEHASLALAQRSSGVPAGTPLFSSLLNYTHSSMPSESAPNHSGMELLDFLDRTNYPVGLSVEDFGDALAVTAQTMRPIDPSKISAYMEQALESIASALEHAPRTPAHRLEVLPMEERTLLLHKWNQTQEHYPDSLCLHHLFEQQVERTPNAIALVFEDQSLTYSELNARANGLAHHLIDLGVQPDDLVAICVERSPEMIIGLLAILKSGGAYVPLDPSHASQRLRDILCDAAPVCLVADGSGLAAIGDTLAKATTLVDLSSIDIPQIPSNPQNPHLTPNHLVYIVYTSGTTGKPKGVMIEHQGVVSLVTYKRSFLSLGPGTRQTQFFSFSFDASVYEIFLSICNGGTLHLLSETERFDRQQLWNYLETHSITNTTLPPAFLQDCKDLTPLTTPTTFVLVGEALTTSLVHTLNRLVPDCAVINGYGPTEVTVGATAWRVQIEEVLDKVPIGRPFANKRLYILDTHGNPVPLGVVGELFIGGVGVARGYLNRPDLTAERFVPDPFAVEPDARMYKTGDLARYLPDGNLVYFGRNDDQVKIRGFRIELGEVEARLYDHPSVAEAVVVAIGHESNKRLVAYVVTQRDEQPEDNMNGDYTQLAMTLRSHLVQCLPEYMVPSAFVHMDAFPLNANGKLDRRALPEPGAEAFAREAYEKPQGEIEQALASLWSELLNVECVSRRDSFFALGGHSLLAVRMTNRINALGINLSLAILFNSPSLVAFAKECKKALEQESISLPAIDHIPRGDLLPLSFAQQRLWFLSQFDGVSDTYHIPLAIRLRGRLVLNALRGAFDSLIARHEALRSVFVSVDGQPHVQILPAE</sequence>
<dbReference type="Gene3D" id="3.40.50.980">
    <property type="match status" value="4"/>
</dbReference>
<gene>
    <name evidence="7" type="ORF">BGZ65_009586</name>
</gene>
<dbReference type="Gene3D" id="1.10.1200.10">
    <property type="entry name" value="ACP-like"/>
    <property type="match status" value="2"/>
</dbReference>
<dbReference type="NCBIfam" id="TIGR01733">
    <property type="entry name" value="AA-adenyl-dom"/>
    <property type="match status" value="2"/>
</dbReference>
<dbReference type="PANTHER" id="PTHR45527">
    <property type="entry name" value="NONRIBOSOMAL PEPTIDE SYNTHETASE"/>
    <property type="match status" value="1"/>
</dbReference>
<dbReference type="Pfam" id="PF00501">
    <property type="entry name" value="AMP-binding"/>
    <property type="match status" value="2"/>
</dbReference>
<dbReference type="InterPro" id="IPR010071">
    <property type="entry name" value="AA_adenyl_dom"/>
</dbReference>
<feature type="domain" description="Carrier" evidence="6">
    <location>
        <begin position="1880"/>
        <end position="1954"/>
    </location>
</feature>
<feature type="domain" description="Carrier" evidence="6">
    <location>
        <begin position="794"/>
        <end position="868"/>
    </location>
</feature>
<dbReference type="Pfam" id="PF00550">
    <property type="entry name" value="PP-binding"/>
    <property type="match status" value="2"/>
</dbReference>
<dbReference type="CDD" id="cd19544">
    <property type="entry name" value="E-C_NRPS"/>
    <property type="match status" value="1"/>
</dbReference>
<dbReference type="InterPro" id="IPR020845">
    <property type="entry name" value="AMP-binding_CS"/>
</dbReference>
<dbReference type="FunFam" id="1.10.1200.10:FF:000005">
    <property type="entry name" value="Nonribosomal peptide synthetase 1"/>
    <property type="match status" value="2"/>
</dbReference>
<dbReference type="GO" id="GO:0005737">
    <property type="term" value="C:cytoplasm"/>
    <property type="evidence" value="ECO:0007669"/>
    <property type="project" value="TreeGrafter"/>
</dbReference>
<protein>
    <recommendedName>
        <fullName evidence="6">Carrier domain-containing protein</fullName>
    </recommendedName>
</protein>
<dbReference type="InterPro" id="IPR020806">
    <property type="entry name" value="PKS_PP-bd"/>
</dbReference>
<dbReference type="Gene3D" id="3.30.559.30">
    <property type="entry name" value="Nonribosomal peptide synthetase, condensation domain"/>
    <property type="match status" value="2"/>
</dbReference>
<evidence type="ECO:0000256" key="3">
    <source>
        <dbReference type="ARBA" id="ARBA00022598"/>
    </source>
</evidence>
<dbReference type="GO" id="GO:0031177">
    <property type="term" value="F:phosphopantetheine binding"/>
    <property type="evidence" value="ECO:0007669"/>
    <property type="project" value="InterPro"/>
</dbReference>
<accession>A0A9P6MKV1</accession>
<dbReference type="InterPro" id="IPR001242">
    <property type="entry name" value="Condensation_dom"/>
</dbReference>
<dbReference type="InterPro" id="IPR036736">
    <property type="entry name" value="ACP-like_sf"/>
</dbReference>
<evidence type="ECO:0000256" key="4">
    <source>
        <dbReference type="ARBA" id="ARBA00029454"/>
    </source>
</evidence>
<dbReference type="SUPFAM" id="SSF56801">
    <property type="entry name" value="Acetyl-CoA synthetase-like"/>
    <property type="match status" value="2"/>
</dbReference>
<evidence type="ECO:0000256" key="2">
    <source>
        <dbReference type="ARBA" id="ARBA00022553"/>
    </source>
</evidence>
<feature type="region of interest" description="Disordered" evidence="5">
    <location>
        <begin position="1"/>
        <end position="65"/>
    </location>
</feature>
<dbReference type="EMBL" id="JAAAHW010000150">
    <property type="protein sequence ID" value="KAG0006017.1"/>
    <property type="molecule type" value="Genomic_DNA"/>
</dbReference>
<reference evidence="7" key="1">
    <citation type="journal article" date="2020" name="Fungal Divers.">
        <title>Resolving the Mortierellaceae phylogeny through synthesis of multi-gene phylogenetics and phylogenomics.</title>
        <authorList>
            <person name="Vandepol N."/>
            <person name="Liber J."/>
            <person name="Desiro A."/>
            <person name="Na H."/>
            <person name="Kennedy M."/>
            <person name="Barry K."/>
            <person name="Grigoriev I.V."/>
            <person name="Miller A.N."/>
            <person name="O'Donnell K."/>
            <person name="Stajich J.E."/>
            <person name="Bonito G."/>
        </authorList>
    </citation>
    <scope>NUCLEOTIDE SEQUENCE</scope>
    <source>
        <strain evidence="7">MES-2147</strain>
    </source>
</reference>
<dbReference type="NCBIfam" id="NF003417">
    <property type="entry name" value="PRK04813.1"/>
    <property type="match status" value="2"/>
</dbReference>
<dbReference type="Gene3D" id="3.30.559.10">
    <property type="entry name" value="Chloramphenicol acetyltransferase-like domain"/>
    <property type="match status" value="2"/>
</dbReference>
<dbReference type="FunFam" id="2.30.38.10:FF:000001">
    <property type="entry name" value="Non-ribosomal peptide synthetase PvdI"/>
    <property type="match status" value="2"/>
</dbReference>
<dbReference type="Pfam" id="PF00668">
    <property type="entry name" value="Condensation"/>
    <property type="match status" value="3"/>
</dbReference>
<keyword evidence="8" id="KW-1185">Reference proteome</keyword>
<comment type="caution">
    <text evidence="7">The sequence shown here is derived from an EMBL/GenBank/DDBJ whole genome shotgun (WGS) entry which is preliminary data.</text>
</comment>
<dbReference type="FunFam" id="3.40.50.12780:FF:000012">
    <property type="entry name" value="Non-ribosomal peptide synthetase"/>
    <property type="match status" value="2"/>
</dbReference>
<dbReference type="InterPro" id="IPR006162">
    <property type="entry name" value="Ppantetheine_attach_site"/>
</dbReference>
<name>A0A9P6MKV1_9FUNG</name>
<dbReference type="PROSITE" id="PS00455">
    <property type="entry name" value="AMP_BINDING"/>
    <property type="match status" value="2"/>
</dbReference>
<dbReference type="OrthoDB" id="329835at2759"/>
<feature type="compositionally biased region" description="Basic and acidic residues" evidence="5">
    <location>
        <begin position="1"/>
        <end position="14"/>
    </location>
</feature>
<keyword evidence="2" id="KW-0597">Phosphoprotein</keyword>
<evidence type="ECO:0000313" key="8">
    <source>
        <dbReference type="Proteomes" id="UP000749646"/>
    </source>
</evidence>
<dbReference type="Pfam" id="PF13193">
    <property type="entry name" value="AMP-binding_C"/>
    <property type="match status" value="2"/>
</dbReference>
<dbReference type="CDD" id="cd05930">
    <property type="entry name" value="A_NRPS"/>
    <property type="match status" value="2"/>
</dbReference>
<dbReference type="Gene3D" id="3.30.300.30">
    <property type="match status" value="2"/>
</dbReference>
<comment type="similarity">
    <text evidence="4">Belongs to the NRP synthetase family.</text>
</comment>
<dbReference type="GO" id="GO:0044550">
    <property type="term" value="P:secondary metabolite biosynthetic process"/>
    <property type="evidence" value="ECO:0007669"/>
    <property type="project" value="TreeGrafter"/>
</dbReference>
<dbReference type="SMART" id="SM00823">
    <property type="entry name" value="PKS_PP"/>
    <property type="match status" value="2"/>
</dbReference>
<dbReference type="SUPFAM" id="SSF47336">
    <property type="entry name" value="ACP-like"/>
    <property type="match status" value="2"/>
</dbReference>
<dbReference type="PROSITE" id="PS00012">
    <property type="entry name" value="PHOSPHOPANTETHEINE"/>
    <property type="match status" value="2"/>
</dbReference>
<feature type="compositionally biased region" description="Polar residues" evidence="5">
    <location>
        <begin position="30"/>
        <end position="44"/>
    </location>
</feature>
<dbReference type="InterPro" id="IPR045851">
    <property type="entry name" value="AMP-bd_C_sf"/>
</dbReference>
<dbReference type="InterPro" id="IPR023213">
    <property type="entry name" value="CAT-like_dom_sf"/>
</dbReference>
<proteinExistence type="inferred from homology"/>
<evidence type="ECO:0000256" key="1">
    <source>
        <dbReference type="ARBA" id="ARBA00022450"/>
    </source>
</evidence>
<dbReference type="GO" id="GO:0043041">
    <property type="term" value="P:amino acid activation for nonribosomal peptide biosynthetic process"/>
    <property type="evidence" value="ECO:0007669"/>
    <property type="project" value="TreeGrafter"/>
</dbReference>
<dbReference type="PROSITE" id="PS50075">
    <property type="entry name" value="CARRIER"/>
    <property type="match status" value="2"/>
</dbReference>
<evidence type="ECO:0000259" key="6">
    <source>
        <dbReference type="PROSITE" id="PS50075"/>
    </source>
</evidence>
<dbReference type="InterPro" id="IPR009081">
    <property type="entry name" value="PP-bd_ACP"/>
</dbReference>